<keyword evidence="2" id="KW-1185">Reference proteome</keyword>
<accession>A0A345XQZ9</accession>
<dbReference type="InterPro" id="IPR007804">
    <property type="entry name" value="GvpG"/>
</dbReference>
<name>A0A345XQZ9_9ACTN</name>
<dbReference type="Proteomes" id="UP000254425">
    <property type="component" value="Chromosome"/>
</dbReference>
<dbReference type="RefSeq" id="WP_208879293.1">
    <property type="nucleotide sequence ID" value="NZ_CP031320.1"/>
</dbReference>
<protein>
    <submittedName>
        <fullName evidence="1">Gas vesicle protein</fullName>
    </submittedName>
</protein>
<evidence type="ECO:0000313" key="2">
    <source>
        <dbReference type="Proteomes" id="UP000254425"/>
    </source>
</evidence>
<dbReference type="AlphaFoldDB" id="A0A345XQZ9"/>
<proteinExistence type="predicted"/>
<evidence type="ECO:0000313" key="1">
    <source>
        <dbReference type="EMBL" id="AXK34065.1"/>
    </source>
</evidence>
<dbReference type="EMBL" id="CP031320">
    <property type="protein sequence ID" value="AXK34065.1"/>
    <property type="molecule type" value="Genomic_DNA"/>
</dbReference>
<sequence length="79" mass="9012">MGLITQLLTLPAAPVRGAAWVLDQVVAAAEEEYYDPAPVLRELRELEQALVDGRIDADEFDRREDELLDQLEWLEAHRP</sequence>
<reference evidence="1 2" key="1">
    <citation type="submission" date="2018-07" db="EMBL/GenBank/DDBJ databases">
        <title>Draft genome of the type strain Streptomyces armeniacus ATCC 15676.</title>
        <authorList>
            <person name="Labana P."/>
            <person name="Gosse J.T."/>
            <person name="Boddy C.N."/>
        </authorList>
    </citation>
    <scope>NUCLEOTIDE SEQUENCE [LARGE SCALE GENOMIC DNA]</scope>
    <source>
        <strain evidence="1 2">ATCC 15676</strain>
    </source>
</reference>
<dbReference type="Pfam" id="PF05120">
    <property type="entry name" value="GvpG"/>
    <property type="match status" value="1"/>
</dbReference>
<dbReference type="KEGG" id="sarm:DVA86_16750"/>
<gene>
    <name evidence="1" type="ORF">DVA86_16750</name>
</gene>
<organism evidence="1 2">
    <name type="scientific">Streptomyces armeniacus</name>
    <dbReference type="NCBI Taxonomy" id="83291"/>
    <lineage>
        <taxon>Bacteria</taxon>
        <taxon>Bacillati</taxon>
        <taxon>Actinomycetota</taxon>
        <taxon>Actinomycetes</taxon>
        <taxon>Kitasatosporales</taxon>
        <taxon>Streptomycetaceae</taxon>
        <taxon>Streptomyces</taxon>
    </lineage>
</organism>